<dbReference type="Pfam" id="PF13894">
    <property type="entry name" value="zf-C2H2_4"/>
    <property type="match status" value="1"/>
</dbReference>
<dbReference type="PROSITE" id="PS00028">
    <property type="entry name" value="ZINC_FINGER_C2H2_1"/>
    <property type="match status" value="8"/>
</dbReference>
<dbReference type="GO" id="GO:0008270">
    <property type="term" value="F:zinc ion binding"/>
    <property type="evidence" value="ECO:0007669"/>
    <property type="project" value="UniProtKB-KW"/>
</dbReference>
<sequence length="420" mass="48436">MGMDTDSGETSCEDLDSRKLSKILKEDSDIDRVSEVQVLKGSDAGVPTVQILEVSDHGGTPKTHACTYEDCDKVFSRPWRLARHMCIHTGKRPFKCEFAGCEKAYSHLSYLHRHVKLSHNSALMYKEVYKCPHPGCLMELSNECNLKRHYKRKHKQKHPFICRYCDNGFSKHHQLRAHLYQHTGVPPFKCPTCDVGFTTHYDLKRHQRGHRTYVCDCGQEFKNWTQLQTHTVLSHPAVFICDICKKSFKRKCRLRTHMSAHQDSSDREIMPCPYNNCPRFYYQKRNLTHHIKSSHEGKKYECTYPDCDWKLCTLQKLKEHMKLHDGMRSRPSKSSKPRKRRRDAGKAKQSMAVLLSGAVISREEEKALLNGSSDIVVISGNENSRAIRNDVEKGQIKTASLDDVHRDSDTAREEMQNSAA</sequence>
<dbReference type="PANTHER" id="PTHR24409:SF295">
    <property type="entry name" value="AZ2-RELATED"/>
    <property type="match status" value="1"/>
</dbReference>
<evidence type="ECO:0000256" key="4">
    <source>
        <dbReference type="ARBA" id="ARBA00022833"/>
    </source>
</evidence>
<gene>
    <name evidence="8" type="ORF">B7P43_G00394</name>
</gene>
<dbReference type="FunFam" id="3.30.160.60:FF:000100">
    <property type="entry name" value="Zinc finger 45-like"/>
    <property type="match status" value="1"/>
</dbReference>
<evidence type="ECO:0000256" key="5">
    <source>
        <dbReference type="PROSITE-ProRule" id="PRU00042"/>
    </source>
</evidence>
<feature type="domain" description="C2H2-type" evidence="7">
    <location>
        <begin position="94"/>
        <end position="124"/>
    </location>
</feature>
<feature type="domain" description="C2H2-type" evidence="7">
    <location>
        <begin position="300"/>
        <end position="329"/>
    </location>
</feature>
<evidence type="ECO:0000256" key="1">
    <source>
        <dbReference type="ARBA" id="ARBA00022723"/>
    </source>
</evidence>
<dbReference type="EMBL" id="NEVH01006721">
    <property type="protein sequence ID" value="PNF37253.1"/>
    <property type="molecule type" value="Genomic_DNA"/>
</dbReference>
<name>A0A2J7R8T9_9NEOP</name>
<feature type="domain" description="C2H2-type" evidence="7">
    <location>
        <begin position="64"/>
        <end position="93"/>
    </location>
</feature>
<dbReference type="STRING" id="105785.A0A2J7R8T9"/>
<dbReference type="InterPro" id="IPR013087">
    <property type="entry name" value="Znf_C2H2_type"/>
</dbReference>
<keyword evidence="2" id="KW-0677">Repeat</keyword>
<keyword evidence="1" id="KW-0479">Metal-binding</keyword>
<feature type="domain" description="C2H2-type" evidence="7">
    <location>
        <begin position="160"/>
        <end position="187"/>
    </location>
</feature>
<dbReference type="GO" id="GO:0000981">
    <property type="term" value="F:DNA-binding transcription factor activity, RNA polymerase II-specific"/>
    <property type="evidence" value="ECO:0007669"/>
    <property type="project" value="TreeGrafter"/>
</dbReference>
<accession>A0A2J7R8T9</accession>
<reference evidence="8 9" key="1">
    <citation type="submission" date="2017-12" db="EMBL/GenBank/DDBJ databases">
        <title>Hemimetabolous genomes reveal molecular basis of termite eusociality.</title>
        <authorList>
            <person name="Harrison M.C."/>
            <person name="Jongepier E."/>
            <person name="Robertson H.M."/>
            <person name="Arning N."/>
            <person name="Bitard-Feildel T."/>
            <person name="Chao H."/>
            <person name="Childers C.P."/>
            <person name="Dinh H."/>
            <person name="Doddapaneni H."/>
            <person name="Dugan S."/>
            <person name="Gowin J."/>
            <person name="Greiner C."/>
            <person name="Han Y."/>
            <person name="Hu H."/>
            <person name="Hughes D.S.T."/>
            <person name="Huylmans A.-K."/>
            <person name="Kemena C."/>
            <person name="Kremer L.P.M."/>
            <person name="Lee S.L."/>
            <person name="Lopez-Ezquerra A."/>
            <person name="Mallet L."/>
            <person name="Monroy-Kuhn J.M."/>
            <person name="Moser A."/>
            <person name="Murali S.C."/>
            <person name="Muzny D.M."/>
            <person name="Otani S."/>
            <person name="Piulachs M.-D."/>
            <person name="Poelchau M."/>
            <person name="Qu J."/>
            <person name="Schaub F."/>
            <person name="Wada-Katsumata A."/>
            <person name="Worley K.C."/>
            <person name="Xie Q."/>
            <person name="Ylla G."/>
            <person name="Poulsen M."/>
            <person name="Gibbs R.A."/>
            <person name="Schal C."/>
            <person name="Richards S."/>
            <person name="Belles X."/>
            <person name="Korb J."/>
            <person name="Bornberg-Bauer E."/>
        </authorList>
    </citation>
    <scope>NUCLEOTIDE SEQUENCE [LARGE SCALE GENOMIC DNA]</scope>
    <source>
        <tissue evidence="8">Whole body</tissue>
    </source>
</reference>
<organism evidence="8 9">
    <name type="scientific">Cryptotermes secundus</name>
    <dbReference type="NCBI Taxonomy" id="105785"/>
    <lineage>
        <taxon>Eukaryota</taxon>
        <taxon>Metazoa</taxon>
        <taxon>Ecdysozoa</taxon>
        <taxon>Arthropoda</taxon>
        <taxon>Hexapoda</taxon>
        <taxon>Insecta</taxon>
        <taxon>Pterygota</taxon>
        <taxon>Neoptera</taxon>
        <taxon>Polyneoptera</taxon>
        <taxon>Dictyoptera</taxon>
        <taxon>Blattodea</taxon>
        <taxon>Blattoidea</taxon>
        <taxon>Termitoidae</taxon>
        <taxon>Kalotermitidae</taxon>
        <taxon>Cryptotermitinae</taxon>
        <taxon>Cryptotermes</taxon>
    </lineage>
</organism>
<dbReference type="PANTHER" id="PTHR24409">
    <property type="entry name" value="ZINC FINGER PROTEIN 142"/>
    <property type="match status" value="1"/>
</dbReference>
<dbReference type="InterPro" id="IPR036236">
    <property type="entry name" value="Znf_C2H2_sf"/>
</dbReference>
<keyword evidence="9" id="KW-1185">Reference proteome</keyword>
<feature type="region of interest" description="Disordered" evidence="6">
    <location>
        <begin position="322"/>
        <end position="350"/>
    </location>
</feature>
<dbReference type="Proteomes" id="UP000235965">
    <property type="component" value="Unassembled WGS sequence"/>
</dbReference>
<dbReference type="GO" id="GO:0005634">
    <property type="term" value="C:nucleus"/>
    <property type="evidence" value="ECO:0007669"/>
    <property type="project" value="TreeGrafter"/>
</dbReference>
<dbReference type="Pfam" id="PF00096">
    <property type="entry name" value="zf-C2H2"/>
    <property type="match status" value="3"/>
</dbReference>
<evidence type="ECO:0000256" key="3">
    <source>
        <dbReference type="ARBA" id="ARBA00022771"/>
    </source>
</evidence>
<protein>
    <recommendedName>
        <fullName evidence="7">C2H2-type domain-containing protein</fullName>
    </recommendedName>
</protein>
<proteinExistence type="predicted"/>
<feature type="domain" description="C2H2-type" evidence="7">
    <location>
        <begin position="239"/>
        <end position="266"/>
    </location>
</feature>
<evidence type="ECO:0000259" key="7">
    <source>
        <dbReference type="PROSITE" id="PS50157"/>
    </source>
</evidence>
<dbReference type="AlphaFoldDB" id="A0A2J7R8T9"/>
<dbReference type="Gene3D" id="3.30.160.60">
    <property type="entry name" value="Classic Zinc Finger"/>
    <property type="match status" value="6"/>
</dbReference>
<evidence type="ECO:0000313" key="9">
    <source>
        <dbReference type="Proteomes" id="UP000235965"/>
    </source>
</evidence>
<feature type="domain" description="C2H2-type" evidence="7">
    <location>
        <begin position="188"/>
        <end position="210"/>
    </location>
</feature>
<feature type="compositionally biased region" description="Basic residues" evidence="6">
    <location>
        <begin position="330"/>
        <end position="343"/>
    </location>
</feature>
<comment type="caution">
    <text evidence="8">The sequence shown here is derived from an EMBL/GenBank/DDBJ whole genome shotgun (WGS) entry which is preliminary data.</text>
</comment>
<evidence type="ECO:0000313" key="8">
    <source>
        <dbReference type="EMBL" id="PNF37253.1"/>
    </source>
</evidence>
<dbReference type="SMART" id="SM00355">
    <property type="entry name" value="ZnF_C2H2"/>
    <property type="match status" value="9"/>
</dbReference>
<dbReference type="GO" id="GO:0000977">
    <property type="term" value="F:RNA polymerase II transcription regulatory region sequence-specific DNA binding"/>
    <property type="evidence" value="ECO:0007669"/>
    <property type="project" value="TreeGrafter"/>
</dbReference>
<keyword evidence="3 5" id="KW-0863">Zinc-finger</keyword>
<dbReference type="PROSITE" id="PS50157">
    <property type="entry name" value="ZINC_FINGER_C2H2_2"/>
    <property type="match status" value="8"/>
</dbReference>
<dbReference type="OrthoDB" id="2687452at2759"/>
<feature type="domain" description="C2H2-type" evidence="7">
    <location>
        <begin position="270"/>
        <end position="300"/>
    </location>
</feature>
<feature type="domain" description="C2H2-type" evidence="7">
    <location>
        <begin position="129"/>
        <end position="159"/>
    </location>
</feature>
<dbReference type="SUPFAM" id="SSF57667">
    <property type="entry name" value="beta-beta-alpha zinc fingers"/>
    <property type="match status" value="4"/>
</dbReference>
<evidence type="ECO:0000256" key="2">
    <source>
        <dbReference type="ARBA" id="ARBA00022737"/>
    </source>
</evidence>
<keyword evidence="4" id="KW-0862">Zinc</keyword>
<feature type="region of interest" description="Disordered" evidence="6">
    <location>
        <begin position="389"/>
        <end position="420"/>
    </location>
</feature>
<evidence type="ECO:0000256" key="6">
    <source>
        <dbReference type="SAM" id="MobiDB-lite"/>
    </source>
</evidence>
<dbReference type="InParanoid" id="A0A2J7R8T9"/>